<dbReference type="GeneID" id="19269917"/>
<evidence type="ECO:0000313" key="12">
    <source>
        <dbReference type="EMBL" id="ETS83028.1"/>
    </source>
</evidence>
<dbReference type="RefSeq" id="XP_007831676.1">
    <property type="nucleotide sequence ID" value="XM_007833485.1"/>
</dbReference>
<dbReference type="GO" id="GO:0000786">
    <property type="term" value="C:nucleosome"/>
    <property type="evidence" value="ECO:0007669"/>
    <property type="project" value="UniProtKB-KW"/>
</dbReference>
<comment type="function">
    <text evidence="1 10">Core component of nucleosome. Nucleosomes wrap and compact DNA into chromatin, limiting DNA accessibility to the cellular machineries which require DNA as a template. Histones thereby play a central role in transcription regulation, DNA repair, DNA replication and chromosomal stability. DNA accessibility is regulated via a complex set of post-translational modifications of histones, also called histone code, and nucleosome remodeling.</text>
</comment>
<name>W3XA96_PESFW</name>
<gene>
    <name evidence="12" type="ORF">PFICI_04904</name>
</gene>
<dbReference type="InterPro" id="IPR009072">
    <property type="entry name" value="Histone-fold"/>
</dbReference>
<comment type="subunit">
    <text evidence="5 10">The nucleosome is a histone octamer containing two molecules each of H2A, H2B, H3 and H4 assembled in one H3-H4 heterotetramer and two H2A-H2B heterodimers. The octamer wraps approximately 147 bp of DNA.</text>
</comment>
<evidence type="ECO:0000256" key="4">
    <source>
        <dbReference type="ARBA" id="ARBA00006564"/>
    </source>
</evidence>
<evidence type="ECO:0000256" key="6">
    <source>
        <dbReference type="ARBA" id="ARBA00022454"/>
    </source>
</evidence>
<keyword evidence="13" id="KW-1185">Reference proteome</keyword>
<evidence type="ECO:0000256" key="3">
    <source>
        <dbReference type="ARBA" id="ARBA00004286"/>
    </source>
</evidence>
<evidence type="ECO:0000256" key="9">
    <source>
        <dbReference type="ARBA" id="ARBA00023269"/>
    </source>
</evidence>
<evidence type="ECO:0000256" key="8">
    <source>
        <dbReference type="ARBA" id="ARBA00023242"/>
    </source>
</evidence>
<evidence type="ECO:0000256" key="1">
    <source>
        <dbReference type="ARBA" id="ARBA00002001"/>
    </source>
</evidence>
<evidence type="ECO:0000256" key="11">
    <source>
        <dbReference type="SAM" id="MobiDB-lite"/>
    </source>
</evidence>
<dbReference type="Proteomes" id="UP000030651">
    <property type="component" value="Unassembled WGS sequence"/>
</dbReference>
<dbReference type="SMART" id="SM00417">
    <property type="entry name" value="H4"/>
    <property type="match status" value="1"/>
</dbReference>
<dbReference type="GO" id="GO:0030527">
    <property type="term" value="F:structural constituent of chromatin"/>
    <property type="evidence" value="ECO:0007669"/>
    <property type="project" value="InterPro"/>
</dbReference>
<reference evidence="13" key="1">
    <citation type="journal article" date="2015" name="BMC Genomics">
        <title>Genomic and transcriptomic analysis of the endophytic fungus Pestalotiopsis fici reveals its lifestyle and high potential for synthesis of natural products.</title>
        <authorList>
            <person name="Wang X."/>
            <person name="Zhang X."/>
            <person name="Liu L."/>
            <person name="Xiang M."/>
            <person name="Wang W."/>
            <person name="Sun X."/>
            <person name="Che Y."/>
            <person name="Guo L."/>
            <person name="Liu G."/>
            <person name="Guo L."/>
            <person name="Wang C."/>
            <person name="Yin W.B."/>
            <person name="Stadler M."/>
            <person name="Zhang X."/>
            <person name="Liu X."/>
        </authorList>
    </citation>
    <scope>NUCLEOTIDE SEQUENCE [LARGE SCALE GENOMIC DNA]</scope>
    <source>
        <strain evidence="13">W106-1 / CGMCC3.15140</strain>
    </source>
</reference>
<keyword evidence="6 10" id="KW-0158">Chromosome</keyword>
<comment type="subcellular location">
    <subcellularLocation>
        <location evidence="3">Chromosome</location>
    </subcellularLocation>
    <subcellularLocation>
        <location evidence="2">Nucleus</location>
    </subcellularLocation>
</comment>
<proteinExistence type="inferred from homology"/>
<keyword evidence="8 10" id="KW-0539">Nucleus</keyword>
<sequence>MAGKSGFSSSGRGKASLGLGGKSGAKRHRKILRDNIQGVTKGSIRRLARRGGVKRISGGIYEEVRGVLKGYLESVLRDVVLYTEYRQAKTVTTTDVIHALRRRGTPIYGFDSSTDHRSAAKKR</sequence>
<dbReference type="PRINTS" id="PR00623">
    <property type="entry name" value="HISTONEH4"/>
</dbReference>
<dbReference type="FunFam" id="1.10.20.10:FF:000012">
    <property type="entry name" value="Histone H4"/>
    <property type="match status" value="1"/>
</dbReference>
<dbReference type="GO" id="GO:0003677">
    <property type="term" value="F:DNA binding"/>
    <property type="evidence" value="ECO:0007669"/>
    <property type="project" value="UniProtKB-KW"/>
</dbReference>
<dbReference type="CDD" id="cd22912">
    <property type="entry name" value="HFD_H4"/>
    <property type="match status" value="1"/>
</dbReference>
<keyword evidence="9 10" id="KW-0544">Nucleosome core</keyword>
<dbReference type="PANTHER" id="PTHR10484">
    <property type="entry name" value="HISTONE H4"/>
    <property type="match status" value="1"/>
</dbReference>
<dbReference type="EMBL" id="KI912111">
    <property type="protein sequence ID" value="ETS83028.1"/>
    <property type="molecule type" value="Genomic_DNA"/>
</dbReference>
<dbReference type="InParanoid" id="W3XA96"/>
<feature type="region of interest" description="Disordered" evidence="11">
    <location>
        <begin position="1"/>
        <end position="28"/>
    </location>
</feature>
<dbReference type="OrthoDB" id="3919494at2759"/>
<dbReference type="SUPFAM" id="SSF47113">
    <property type="entry name" value="Histone-fold"/>
    <property type="match status" value="1"/>
</dbReference>
<dbReference type="AlphaFoldDB" id="W3XA96"/>
<dbReference type="InterPro" id="IPR019809">
    <property type="entry name" value="Histone_H4_CS"/>
</dbReference>
<protein>
    <recommendedName>
        <fullName evidence="10">Histone H4</fullName>
    </recommendedName>
</protein>
<evidence type="ECO:0000256" key="5">
    <source>
        <dbReference type="ARBA" id="ARBA00011538"/>
    </source>
</evidence>
<dbReference type="eggNOG" id="KOG3467">
    <property type="taxonomic scope" value="Eukaryota"/>
</dbReference>
<dbReference type="OMA" id="AMIYDDA"/>
<dbReference type="STRING" id="1229662.W3XA96"/>
<dbReference type="HOGENOM" id="CLU_109117_2_3_1"/>
<evidence type="ECO:0000256" key="7">
    <source>
        <dbReference type="ARBA" id="ARBA00023125"/>
    </source>
</evidence>
<dbReference type="Gene3D" id="1.10.20.10">
    <property type="entry name" value="Histone, subunit A"/>
    <property type="match status" value="1"/>
</dbReference>
<feature type="compositionally biased region" description="Low complexity" evidence="11">
    <location>
        <begin position="1"/>
        <end position="17"/>
    </location>
</feature>
<dbReference type="PROSITE" id="PS00047">
    <property type="entry name" value="HISTONE_H4"/>
    <property type="match status" value="1"/>
</dbReference>
<dbReference type="GO" id="GO:0005634">
    <property type="term" value="C:nucleus"/>
    <property type="evidence" value="ECO:0007669"/>
    <property type="project" value="UniProtKB-SubCell"/>
</dbReference>
<comment type="similarity">
    <text evidence="4 10">Belongs to the histone H4 family.</text>
</comment>
<evidence type="ECO:0000256" key="10">
    <source>
        <dbReference type="RuleBase" id="RU000528"/>
    </source>
</evidence>
<keyword evidence="7 10" id="KW-0238">DNA-binding</keyword>
<evidence type="ECO:0000256" key="2">
    <source>
        <dbReference type="ARBA" id="ARBA00004123"/>
    </source>
</evidence>
<accession>W3XA96</accession>
<evidence type="ECO:0000313" key="13">
    <source>
        <dbReference type="Proteomes" id="UP000030651"/>
    </source>
</evidence>
<dbReference type="GO" id="GO:0046982">
    <property type="term" value="F:protein heterodimerization activity"/>
    <property type="evidence" value="ECO:0007669"/>
    <property type="project" value="InterPro"/>
</dbReference>
<organism evidence="12 13">
    <name type="scientific">Pestalotiopsis fici (strain W106-1 / CGMCC3.15140)</name>
    <dbReference type="NCBI Taxonomy" id="1229662"/>
    <lineage>
        <taxon>Eukaryota</taxon>
        <taxon>Fungi</taxon>
        <taxon>Dikarya</taxon>
        <taxon>Ascomycota</taxon>
        <taxon>Pezizomycotina</taxon>
        <taxon>Sordariomycetes</taxon>
        <taxon>Xylariomycetidae</taxon>
        <taxon>Amphisphaeriales</taxon>
        <taxon>Sporocadaceae</taxon>
        <taxon>Pestalotiopsis</taxon>
    </lineage>
</organism>
<dbReference type="KEGG" id="pfy:PFICI_04904"/>
<dbReference type="InterPro" id="IPR001951">
    <property type="entry name" value="Histone_H4"/>
</dbReference>